<keyword evidence="2" id="KW-1185">Reference proteome</keyword>
<dbReference type="Proteomes" id="UP000789572">
    <property type="component" value="Unassembled WGS sequence"/>
</dbReference>
<gene>
    <name evidence="1" type="ORF">POCULU_LOCUS10919</name>
</gene>
<comment type="caution">
    <text evidence="1">The sequence shown here is derived from an EMBL/GenBank/DDBJ whole genome shotgun (WGS) entry which is preliminary data.</text>
</comment>
<protein>
    <submittedName>
        <fullName evidence="1">9387_t:CDS:1</fullName>
    </submittedName>
</protein>
<evidence type="ECO:0000313" key="1">
    <source>
        <dbReference type="EMBL" id="CAG8670046.1"/>
    </source>
</evidence>
<name>A0A9N9E912_9GLOM</name>
<evidence type="ECO:0000313" key="2">
    <source>
        <dbReference type="Proteomes" id="UP000789572"/>
    </source>
</evidence>
<proteinExistence type="predicted"/>
<accession>A0A9N9E912</accession>
<dbReference type="EMBL" id="CAJVPJ010006624">
    <property type="protein sequence ID" value="CAG8670046.1"/>
    <property type="molecule type" value="Genomic_DNA"/>
</dbReference>
<dbReference type="AlphaFoldDB" id="A0A9N9E912"/>
<sequence length="93" mass="11095">MTKVDPVQSTLSARTVNDPLFTTESYRNRNDVNPDQVIICCRNGLRLYYLLRREILVPGIKKHMTDDLEFFIFYRIRVIRHTSVLEVFVDRYV</sequence>
<organism evidence="1 2">
    <name type="scientific">Paraglomus occultum</name>
    <dbReference type="NCBI Taxonomy" id="144539"/>
    <lineage>
        <taxon>Eukaryota</taxon>
        <taxon>Fungi</taxon>
        <taxon>Fungi incertae sedis</taxon>
        <taxon>Mucoromycota</taxon>
        <taxon>Glomeromycotina</taxon>
        <taxon>Glomeromycetes</taxon>
        <taxon>Paraglomerales</taxon>
        <taxon>Paraglomeraceae</taxon>
        <taxon>Paraglomus</taxon>
    </lineage>
</organism>
<reference evidence="1" key="1">
    <citation type="submission" date="2021-06" db="EMBL/GenBank/DDBJ databases">
        <authorList>
            <person name="Kallberg Y."/>
            <person name="Tangrot J."/>
            <person name="Rosling A."/>
        </authorList>
    </citation>
    <scope>NUCLEOTIDE SEQUENCE</scope>
    <source>
        <strain evidence="1">IA702</strain>
    </source>
</reference>
<feature type="non-terminal residue" evidence="1">
    <location>
        <position position="93"/>
    </location>
</feature>